<evidence type="ECO:0000256" key="5">
    <source>
        <dbReference type="ARBA" id="ARBA00023163"/>
    </source>
</evidence>
<dbReference type="InterPro" id="IPR045843">
    <property type="entry name" value="IND-like"/>
</dbReference>
<dbReference type="FunFam" id="4.10.280.10:FF:000046">
    <property type="entry name" value="Transcription factor bHLH83"/>
    <property type="match status" value="1"/>
</dbReference>
<dbReference type="RefSeq" id="XP_020089058.1">
    <property type="nucleotide sequence ID" value="XM_020233469.1"/>
</dbReference>
<keyword evidence="6" id="KW-0539">Nucleus</keyword>
<dbReference type="GO" id="GO:0005634">
    <property type="term" value="C:nucleus"/>
    <property type="evidence" value="ECO:0007669"/>
    <property type="project" value="UniProtKB-SubCell"/>
</dbReference>
<comment type="similarity">
    <text evidence="2">Belongs to the bHLH protein family.</text>
</comment>
<dbReference type="SMART" id="SM00353">
    <property type="entry name" value="HLH"/>
    <property type="match status" value="1"/>
</dbReference>
<evidence type="ECO:0000313" key="10">
    <source>
        <dbReference type="RefSeq" id="XP_020089058.1"/>
    </source>
</evidence>
<feature type="domain" description="BHLH" evidence="8">
    <location>
        <begin position="220"/>
        <end position="269"/>
    </location>
</feature>
<dbReference type="AlphaFoldDB" id="A0A6P5F6D7"/>
<dbReference type="CDD" id="cd11454">
    <property type="entry name" value="bHLH_AtIND_like"/>
    <property type="match status" value="1"/>
</dbReference>
<keyword evidence="3" id="KW-0805">Transcription regulation</keyword>
<dbReference type="Gramene" id="Aco012714.1.mrna1">
    <property type="protein sequence ID" value="Aco012714.1.mrna1"/>
    <property type="gene ID" value="Aco012714.1.path1"/>
</dbReference>
<comment type="subcellular location">
    <subcellularLocation>
        <location evidence="1">Nucleus</location>
    </subcellularLocation>
</comment>
<dbReference type="InterPro" id="IPR011598">
    <property type="entry name" value="bHLH_dom"/>
</dbReference>
<dbReference type="GeneID" id="109710730"/>
<name>A0A6P5F6D7_ANACO</name>
<dbReference type="GO" id="GO:0046983">
    <property type="term" value="F:protein dimerization activity"/>
    <property type="evidence" value="ECO:0007669"/>
    <property type="project" value="InterPro"/>
</dbReference>
<dbReference type="PANTHER" id="PTHR45914:SF59">
    <property type="entry name" value="TRANSCRIPTION FACTOR BHLH83-LIKE"/>
    <property type="match status" value="1"/>
</dbReference>
<feature type="region of interest" description="Disordered" evidence="7">
    <location>
        <begin position="178"/>
        <end position="228"/>
    </location>
</feature>
<reference evidence="9" key="1">
    <citation type="journal article" date="2015" name="Nat. Genet.">
        <title>The pineapple genome and the evolution of CAM photosynthesis.</title>
        <authorList>
            <person name="Ming R."/>
            <person name="VanBuren R."/>
            <person name="Wai C.M."/>
            <person name="Tang H."/>
            <person name="Schatz M.C."/>
            <person name="Bowers J.E."/>
            <person name="Lyons E."/>
            <person name="Wang M.L."/>
            <person name="Chen J."/>
            <person name="Biggers E."/>
            <person name="Zhang J."/>
            <person name="Huang L."/>
            <person name="Zhang L."/>
            <person name="Miao W."/>
            <person name="Zhang J."/>
            <person name="Ye Z."/>
            <person name="Miao C."/>
            <person name="Lin Z."/>
            <person name="Wang H."/>
            <person name="Zhou H."/>
            <person name="Yim W.C."/>
            <person name="Priest H.D."/>
            <person name="Zheng C."/>
            <person name="Woodhouse M."/>
            <person name="Edger P.P."/>
            <person name="Guyot R."/>
            <person name="Guo H.B."/>
            <person name="Guo H."/>
            <person name="Zheng G."/>
            <person name="Singh R."/>
            <person name="Sharma A."/>
            <person name="Min X."/>
            <person name="Zheng Y."/>
            <person name="Lee H."/>
            <person name="Gurtowski J."/>
            <person name="Sedlazeck F.J."/>
            <person name="Harkess A."/>
            <person name="McKain M.R."/>
            <person name="Liao Z."/>
            <person name="Fang J."/>
            <person name="Liu J."/>
            <person name="Zhang X."/>
            <person name="Zhang Q."/>
            <person name="Hu W."/>
            <person name="Qin Y."/>
            <person name="Wang K."/>
            <person name="Chen L.Y."/>
            <person name="Shirley N."/>
            <person name="Lin Y.R."/>
            <person name="Liu L.Y."/>
            <person name="Hernandez A.G."/>
            <person name="Wright C.L."/>
            <person name="Bulone V."/>
            <person name="Tuskan G.A."/>
            <person name="Heath K."/>
            <person name="Zee F."/>
            <person name="Moore P.H."/>
            <person name="Sunkar R."/>
            <person name="Leebens-Mack J.H."/>
            <person name="Mockler T."/>
            <person name="Bennetzen J.L."/>
            <person name="Freeling M."/>
            <person name="Sankoff D."/>
            <person name="Paterson A.H."/>
            <person name="Zhu X."/>
            <person name="Yang X."/>
            <person name="Smith J.A."/>
            <person name="Cushman J.C."/>
            <person name="Paull R.E."/>
            <person name="Yu Q."/>
        </authorList>
    </citation>
    <scope>NUCLEOTIDE SEQUENCE [LARGE SCALE GENOMIC DNA]</scope>
    <source>
        <strain evidence="9">cv. F153</strain>
    </source>
</reference>
<dbReference type="PROSITE" id="PS50888">
    <property type="entry name" value="BHLH"/>
    <property type="match status" value="1"/>
</dbReference>
<keyword evidence="5" id="KW-0804">Transcription</keyword>
<reference evidence="10" key="2">
    <citation type="submission" date="2025-08" db="UniProtKB">
        <authorList>
            <consortium name="RefSeq"/>
        </authorList>
    </citation>
    <scope>IDENTIFICATION</scope>
    <source>
        <tissue evidence="10">Leaf</tissue>
    </source>
</reference>
<evidence type="ECO:0000256" key="6">
    <source>
        <dbReference type="ARBA" id="ARBA00023242"/>
    </source>
</evidence>
<dbReference type="Gene3D" id="4.10.280.10">
    <property type="entry name" value="Helix-loop-helix DNA-binding domain"/>
    <property type="match status" value="1"/>
</dbReference>
<dbReference type="GO" id="GO:0048766">
    <property type="term" value="P:root hair initiation"/>
    <property type="evidence" value="ECO:0007669"/>
    <property type="project" value="UniProtKB-ARBA"/>
</dbReference>
<gene>
    <name evidence="10" type="primary">LOC109710730</name>
</gene>
<dbReference type="Pfam" id="PF00010">
    <property type="entry name" value="HLH"/>
    <property type="match status" value="1"/>
</dbReference>
<evidence type="ECO:0000256" key="4">
    <source>
        <dbReference type="ARBA" id="ARBA00023125"/>
    </source>
</evidence>
<protein>
    <submittedName>
        <fullName evidence="10">Transcription factor bHLH83-like</fullName>
    </submittedName>
</protein>
<dbReference type="SUPFAM" id="SSF47459">
    <property type="entry name" value="HLH, helix-loop-helix DNA-binding domain"/>
    <property type="match status" value="1"/>
</dbReference>
<evidence type="ECO:0000256" key="2">
    <source>
        <dbReference type="ARBA" id="ARBA00005510"/>
    </source>
</evidence>
<sequence>MAFAKEQAPKESTRPHSIYDTISLELFGYKGHRHTSSLLNEVSYCEGLPPILADTSNSSSSASFALGVLNSPPQEAHSGLSSSKTKSDSCWAYSTSSVLSFDLGDQFPHSSYANHNDQEEECDVWINAMDQNHTMNQSSFEYSWIVHDHSYETRSAAKDDAYGEEQFALLHPSSISMNGAQEVSRQDKLSQKRPYAGDHEMPTPKKQRGINRNTKTKPTPPKDPQSVAAKVRRERISERLKILQDLVPNGTKVDLVTMLEKAINYVKFLQLQVKVLSTDEFWPAQGGKVPDISQVREAIDAILCSQRDMSSNSKK</sequence>
<proteinExistence type="inferred from homology"/>
<dbReference type="GO" id="GO:0003700">
    <property type="term" value="F:DNA-binding transcription factor activity"/>
    <property type="evidence" value="ECO:0007669"/>
    <property type="project" value="InterPro"/>
</dbReference>
<keyword evidence="9" id="KW-1185">Reference proteome</keyword>
<dbReference type="OrthoDB" id="687495at2759"/>
<dbReference type="Proteomes" id="UP000515123">
    <property type="component" value="Linkage group 5"/>
</dbReference>
<evidence type="ECO:0000256" key="7">
    <source>
        <dbReference type="SAM" id="MobiDB-lite"/>
    </source>
</evidence>
<evidence type="ECO:0000256" key="1">
    <source>
        <dbReference type="ARBA" id="ARBA00004123"/>
    </source>
</evidence>
<keyword evidence="4" id="KW-0238">DNA-binding</keyword>
<evidence type="ECO:0000259" key="8">
    <source>
        <dbReference type="PROSITE" id="PS50888"/>
    </source>
</evidence>
<evidence type="ECO:0000256" key="3">
    <source>
        <dbReference type="ARBA" id="ARBA00023015"/>
    </source>
</evidence>
<dbReference type="GO" id="GO:0003677">
    <property type="term" value="F:DNA binding"/>
    <property type="evidence" value="ECO:0007669"/>
    <property type="project" value="UniProtKB-KW"/>
</dbReference>
<accession>A0A6P5F6D7</accession>
<dbReference type="InterPro" id="IPR036638">
    <property type="entry name" value="HLH_DNA-bd_sf"/>
</dbReference>
<dbReference type="PANTHER" id="PTHR45914">
    <property type="entry name" value="TRANSCRIPTION FACTOR HEC3-RELATED"/>
    <property type="match status" value="1"/>
</dbReference>
<evidence type="ECO:0000313" key="9">
    <source>
        <dbReference type="Proteomes" id="UP000515123"/>
    </source>
</evidence>
<organism evidence="9 10">
    <name type="scientific">Ananas comosus</name>
    <name type="common">Pineapple</name>
    <name type="synonym">Ananas ananas</name>
    <dbReference type="NCBI Taxonomy" id="4615"/>
    <lineage>
        <taxon>Eukaryota</taxon>
        <taxon>Viridiplantae</taxon>
        <taxon>Streptophyta</taxon>
        <taxon>Embryophyta</taxon>
        <taxon>Tracheophyta</taxon>
        <taxon>Spermatophyta</taxon>
        <taxon>Magnoliopsida</taxon>
        <taxon>Liliopsida</taxon>
        <taxon>Poales</taxon>
        <taxon>Bromeliaceae</taxon>
        <taxon>Bromelioideae</taxon>
        <taxon>Ananas</taxon>
    </lineage>
</organism>
<feature type="compositionally biased region" description="Basic and acidic residues" evidence="7">
    <location>
        <begin position="184"/>
        <end position="203"/>
    </location>
</feature>